<dbReference type="InterPro" id="IPR027443">
    <property type="entry name" value="IPNS-like_sf"/>
</dbReference>
<keyword evidence="8" id="KW-1185">Reference proteome</keyword>
<dbReference type="InterPro" id="IPR002893">
    <property type="entry name" value="Znf_MYND"/>
</dbReference>
<keyword evidence="2" id="KW-0479">Metal-binding</keyword>
<reference evidence="7 8" key="1">
    <citation type="journal article" date="2023" name="Commun. Biol.">
        <title>Genome analysis of Parmales, the sister group of diatoms, reveals the evolutionary specialization of diatoms from phago-mixotrophs to photoautotrophs.</title>
        <authorList>
            <person name="Ban H."/>
            <person name="Sato S."/>
            <person name="Yoshikawa S."/>
            <person name="Yamada K."/>
            <person name="Nakamura Y."/>
            <person name="Ichinomiya M."/>
            <person name="Sato N."/>
            <person name="Blanc-Mathieu R."/>
            <person name="Endo H."/>
            <person name="Kuwata A."/>
            <person name="Ogata H."/>
        </authorList>
    </citation>
    <scope>NUCLEOTIDE SEQUENCE [LARGE SCALE GENOMIC DNA]</scope>
</reference>
<accession>A0ABQ6MTH1</accession>
<dbReference type="InterPro" id="IPR039038">
    <property type="entry name" value="ASPH"/>
</dbReference>
<dbReference type="SUPFAM" id="SSF51197">
    <property type="entry name" value="Clavaminate synthase-like"/>
    <property type="match status" value="1"/>
</dbReference>
<keyword evidence="4" id="KW-0862">Zinc</keyword>
<proteinExistence type="inferred from homology"/>
<name>A0ABQ6MTH1_9STRA</name>
<evidence type="ECO:0000256" key="3">
    <source>
        <dbReference type="ARBA" id="ARBA00022771"/>
    </source>
</evidence>
<evidence type="ECO:0000256" key="1">
    <source>
        <dbReference type="ARBA" id="ARBA00007730"/>
    </source>
</evidence>
<organism evidence="7 8">
    <name type="scientific">Tetraparma gracilis</name>
    <dbReference type="NCBI Taxonomy" id="2962635"/>
    <lineage>
        <taxon>Eukaryota</taxon>
        <taxon>Sar</taxon>
        <taxon>Stramenopiles</taxon>
        <taxon>Ochrophyta</taxon>
        <taxon>Bolidophyceae</taxon>
        <taxon>Parmales</taxon>
        <taxon>Triparmaceae</taxon>
        <taxon>Tetraparma</taxon>
    </lineage>
</organism>
<dbReference type="EMBL" id="BRYB01001726">
    <property type="protein sequence ID" value="GMI32103.1"/>
    <property type="molecule type" value="Genomic_DNA"/>
</dbReference>
<evidence type="ECO:0000259" key="6">
    <source>
        <dbReference type="PROSITE" id="PS50865"/>
    </source>
</evidence>
<protein>
    <recommendedName>
        <fullName evidence="6">MYND-type domain-containing protein</fullName>
    </recommendedName>
</protein>
<evidence type="ECO:0000313" key="7">
    <source>
        <dbReference type="EMBL" id="GMI32103.1"/>
    </source>
</evidence>
<dbReference type="Gene3D" id="6.10.140.2220">
    <property type="match status" value="1"/>
</dbReference>
<dbReference type="PROSITE" id="PS50865">
    <property type="entry name" value="ZF_MYND_2"/>
    <property type="match status" value="1"/>
</dbReference>
<dbReference type="PANTHER" id="PTHR12366">
    <property type="entry name" value="ASPARTYL/ASPARAGINYL BETA-HYDROXYLASE"/>
    <property type="match status" value="1"/>
</dbReference>
<dbReference type="Gene3D" id="2.60.120.330">
    <property type="entry name" value="B-lactam Antibiotic, Isopenicillin N Synthase, Chain"/>
    <property type="match status" value="1"/>
</dbReference>
<dbReference type="SUPFAM" id="SSF144232">
    <property type="entry name" value="HIT/MYND zinc finger-like"/>
    <property type="match status" value="1"/>
</dbReference>
<dbReference type="Pfam" id="PF05118">
    <property type="entry name" value="Asp_Arg_Hydrox"/>
    <property type="match status" value="1"/>
</dbReference>
<dbReference type="Proteomes" id="UP001165060">
    <property type="component" value="Unassembled WGS sequence"/>
</dbReference>
<dbReference type="Pfam" id="PF01753">
    <property type="entry name" value="zf-MYND"/>
    <property type="match status" value="1"/>
</dbReference>
<evidence type="ECO:0000256" key="2">
    <source>
        <dbReference type="ARBA" id="ARBA00022723"/>
    </source>
</evidence>
<comment type="caution">
    <text evidence="7">The sequence shown here is derived from an EMBL/GenBank/DDBJ whole genome shotgun (WGS) entry which is preliminary data.</text>
</comment>
<evidence type="ECO:0000256" key="5">
    <source>
        <dbReference type="PROSITE-ProRule" id="PRU00134"/>
    </source>
</evidence>
<sequence length="537" mass="59677">MSFTCASCSSPSATMRCSCRAVHYCSRDCQRSHWKSHKALHNETIESTRTWTSADLEEDWELAAKDWYSACGGDRSVDLRGVVKWFDANVSRSLGSSLPANPLLYGMRCVFLGYCLIDCGDTSAGQSKLRGAIQLLARSEGAGDEVEGYLRNAVLELKLTYEETGDMESSREVIKNFGPRISFPDPYQRPGFLLPSLPSKAWWDISEVPNLLPLQSPENVAAITAELSRAPWNDVGGDHRTSGAHDSSVLVGDWKEVVLFGSGGDERRAPLTCKLLRKVCGDEIVSLCETGGGEVIFSRLGPKSKILPHCAPTNLRLTCHLGLKVPGGESGPRLKVGGEWRRWEEGKCLVFDDSFEHEVENPSSEERIVLLIRFWHPDLRTPQARTAALQQAMEEKERAHEDRWVPPLDLDNNNNRLISKHLPIKDPAEDTGYVQKERCRAYGGRCQFQVVLDKKKKELGIECACGETRVDRGELAVGRCDAELRRVLAKPEKDRTEYEVQFAGGMHKVMRKAIASAKRTTVDVSAGGEATIEINVE</sequence>
<keyword evidence="3 5" id="KW-0863">Zinc-finger</keyword>
<evidence type="ECO:0000256" key="4">
    <source>
        <dbReference type="ARBA" id="ARBA00022833"/>
    </source>
</evidence>
<evidence type="ECO:0000313" key="8">
    <source>
        <dbReference type="Proteomes" id="UP001165060"/>
    </source>
</evidence>
<gene>
    <name evidence="7" type="ORF">TeGR_g1637</name>
</gene>
<feature type="domain" description="MYND-type" evidence="6">
    <location>
        <begin position="5"/>
        <end position="41"/>
    </location>
</feature>
<dbReference type="PANTHER" id="PTHR12366:SF29">
    <property type="entry name" value="ASPARTYL BETA-HYDROXYLASE, ISOFORM L"/>
    <property type="match status" value="1"/>
</dbReference>
<dbReference type="InterPro" id="IPR007803">
    <property type="entry name" value="Asp/Arg/Pro-Hydrxlase"/>
</dbReference>
<comment type="similarity">
    <text evidence="1">Belongs to the aspartyl/asparaginyl beta-hydroxylase family.</text>
</comment>